<keyword evidence="3" id="KW-1185">Reference proteome</keyword>
<dbReference type="AlphaFoldDB" id="A0A2W2AG53"/>
<reference evidence="2 3" key="1">
    <citation type="submission" date="2018-06" db="EMBL/GenBank/DDBJ databases">
        <title>Mucibacter soli gen. nov., sp. nov., a new member of the family Chitinophagaceae producing mucin.</title>
        <authorList>
            <person name="Kim M.-K."/>
            <person name="Park S."/>
            <person name="Kim T.-S."/>
            <person name="Joung Y."/>
            <person name="Han J.-H."/>
            <person name="Kim S.B."/>
        </authorList>
    </citation>
    <scope>NUCLEOTIDE SEQUENCE [LARGE SCALE GENOMIC DNA]</scope>
    <source>
        <strain evidence="2 3">R1-15</strain>
    </source>
</reference>
<protein>
    <recommendedName>
        <fullName evidence="4">DUF1735 domain-containing protein</fullName>
    </recommendedName>
</protein>
<accession>A0A2W2AG53</accession>
<dbReference type="EMBL" id="QKTW01000017">
    <property type="protein sequence ID" value="PZF72492.1"/>
    <property type="molecule type" value="Genomic_DNA"/>
</dbReference>
<gene>
    <name evidence="2" type="ORF">DN068_11545</name>
</gene>
<organism evidence="2 3">
    <name type="scientific">Taibaiella soli</name>
    <dbReference type="NCBI Taxonomy" id="1649169"/>
    <lineage>
        <taxon>Bacteria</taxon>
        <taxon>Pseudomonadati</taxon>
        <taxon>Bacteroidota</taxon>
        <taxon>Chitinophagia</taxon>
        <taxon>Chitinophagales</taxon>
        <taxon>Chitinophagaceae</taxon>
        <taxon>Taibaiella</taxon>
    </lineage>
</organism>
<evidence type="ECO:0000313" key="3">
    <source>
        <dbReference type="Proteomes" id="UP000248745"/>
    </source>
</evidence>
<dbReference type="Proteomes" id="UP000248745">
    <property type="component" value="Unassembled WGS sequence"/>
</dbReference>
<feature type="chain" id="PRO_5016170282" description="DUF1735 domain-containing protein" evidence="1">
    <location>
        <begin position="22"/>
        <end position="239"/>
    </location>
</feature>
<evidence type="ECO:0000256" key="1">
    <source>
        <dbReference type="SAM" id="SignalP"/>
    </source>
</evidence>
<proteinExistence type="predicted"/>
<name>A0A2W2AG53_9BACT</name>
<dbReference type="RefSeq" id="WP_110999082.1">
    <property type="nucleotide sequence ID" value="NZ_QKTW01000017.1"/>
</dbReference>
<feature type="signal peptide" evidence="1">
    <location>
        <begin position="1"/>
        <end position="21"/>
    </location>
</feature>
<keyword evidence="1" id="KW-0732">Signal</keyword>
<sequence>MRKSYLAIACIALAANLSSCSKSDSTDTLPTNYKIDGVQDVTLQPLINPSGYMQLTVSYVGKTQERVDLSLEGVPSGCGADISVTGGYPTFSSSVMFTDTSANPGTYPIKLVCNGSSTGKKSYNLNLTIKPEPDYGSALLGTYSNTTTSCSTTGNTYIATITASDKVNKILLNNFDNAGTSVYALVTNGGMYFTVPQQTVNGYTYSGSGSIYNGSTTLEFSYTKTSPSSNDNCYVLFTK</sequence>
<evidence type="ECO:0000313" key="2">
    <source>
        <dbReference type="EMBL" id="PZF72492.1"/>
    </source>
</evidence>
<evidence type="ECO:0008006" key="4">
    <source>
        <dbReference type="Google" id="ProtNLM"/>
    </source>
</evidence>
<comment type="caution">
    <text evidence="2">The sequence shown here is derived from an EMBL/GenBank/DDBJ whole genome shotgun (WGS) entry which is preliminary data.</text>
</comment>
<dbReference type="OrthoDB" id="832237at2"/>